<protein>
    <recommendedName>
        <fullName evidence="4">CDK5 and ABL1 enzyme substrate 1</fullName>
    </recommendedName>
</protein>
<dbReference type="InterPro" id="IPR012388">
    <property type="entry name" value="CABLES1/2"/>
</dbReference>
<dbReference type="InterPro" id="IPR036915">
    <property type="entry name" value="Cyclin-like_sf"/>
</dbReference>
<reference evidence="2 3" key="1">
    <citation type="submission" date="2024-08" db="EMBL/GenBank/DDBJ databases">
        <authorList>
            <person name="Cucini C."/>
            <person name="Frati F."/>
        </authorList>
    </citation>
    <scope>NUCLEOTIDE SEQUENCE [LARGE SCALE GENOMIC DNA]</scope>
</reference>
<proteinExistence type="predicted"/>
<feature type="compositionally biased region" description="Low complexity" evidence="1">
    <location>
        <begin position="423"/>
        <end position="455"/>
    </location>
</feature>
<organism evidence="2 3">
    <name type="scientific">Orchesella dallaii</name>
    <dbReference type="NCBI Taxonomy" id="48710"/>
    <lineage>
        <taxon>Eukaryota</taxon>
        <taxon>Metazoa</taxon>
        <taxon>Ecdysozoa</taxon>
        <taxon>Arthropoda</taxon>
        <taxon>Hexapoda</taxon>
        <taxon>Collembola</taxon>
        <taxon>Entomobryomorpha</taxon>
        <taxon>Entomobryoidea</taxon>
        <taxon>Orchesellidae</taxon>
        <taxon>Orchesellinae</taxon>
        <taxon>Orchesella</taxon>
    </lineage>
</organism>
<dbReference type="PANTHER" id="PTHR22896:SF0">
    <property type="entry name" value="CYCLIN N-TERMINAL DOMAIN-CONTAINING PROTEIN"/>
    <property type="match status" value="1"/>
</dbReference>
<accession>A0ABP1RSY5</accession>
<evidence type="ECO:0008006" key="4">
    <source>
        <dbReference type="Google" id="ProtNLM"/>
    </source>
</evidence>
<feature type="region of interest" description="Disordered" evidence="1">
    <location>
        <begin position="423"/>
        <end position="481"/>
    </location>
</feature>
<gene>
    <name evidence="2" type="ORF">ODALV1_LOCUS25777</name>
</gene>
<keyword evidence="3" id="KW-1185">Reference proteome</keyword>
<dbReference type="EMBL" id="CAXLJM020000107">
    <property type="protein sequence ID" value="CAL8134982.1"/>
    <property type="molecule type" value="Genomic_DNA"/>
</dbReference>
<dbReference type="Gene3D" id="1.10.472.10">
    <property type="entry name" value="Cyclin-like"/>
    <property type="match status" value="1"/>
</dbReference>
<dbReference type="PIRSF" id="PIRSF025798">
    <property type="entry name" value="Cables"/>
    <property type="match status" value="1"/>
</dbReference>
<feature type="compositionally biased region" description="Polar residues" evidence="1">
    <location>
        <begin position="349"/>
        <end position="360"/>
    </location>
</feature>
<dbReference type="Proteomes" id="UP001642540">
    <property type="component" value="Unassembled WGS sequence"/>
</dbReference>
<dbReference type="CDD" id="cd20556">
    <property type="entry name" value="CYCLIN_CABLES"/>
    <property type="match status" value="1"/>
</dbReference>
<evidence type="ECO:0000313" key="2">
    <source>
        <dbReference type="EMBL" id="CAL8134982.1"/>
    </source>
</evidence>
<sequence>MGSRDIEKLQRAKRRLAAVTFLTNISLDGSYKDSGWCQEHARAGHSQESGGGNGGGGNGNFMIPILETTCVDGGRQYGENGDDDAPTNNKGYGRIGFGLGLSNGNNNASTNSSTDTSGKLFRRERSGSGDNIYDSKCSLTAGITQESLVSVTPVKESAALGILSSKLFGSAEKENTAPGSFGLGGIISELNIGGRKRANTSDLGNLTKGKRTETGIPGSIGAGDTETVSYGQTAKHAHFSSAESIENVFAGIQMRLQKTSSISVATGGTASDTPNLLLSSPPPPHKGEIKFFNFRENPHTLPHIRNERLVIAVGRRTPCVVFSSIPYTKSSRFVRVQDRVQEGLKRTRNTSGTRPLSSLSEPDPLEQLLHDGDKEISYSNLLKPSKHPPCDPEFMATLLSLSKTFPAEHGQWHLFYPGSMFNTTSSSSSTQPSSTNPNTSSSSSVKTNESSVTVGVGAGGVPGVTVEETSEPPPPTLNNPAGLVYNPTLLDDPELRAGKHRTLMTFPSYMTSVIDYCKASDMKKELNDKFRDRFPHIQLTLSKMRSLKREMRRVAKSECNIDLLTVSQAYVYFEKLILGGFVTKSNRKYCAGACLLLSAKLNDYKGESLHLLMEKIETTFRVNRKDLLSFEFAVLVALEFGLLIPQWEIAPHYQRLILDA</sequence>
<comment type="caution">
    <text evidence="2">The sequence shown here is derived from an EMBL/GenBank/DDBJ whole genome shotgun (WGS) entry which is preliminary data.</text>
</comment>
<evidence type="ECO:0000256" key="1">
    <source>
        <dbReference type="SAM" id="MobiDB-lite"/>
    </source>
</evidence>
<feature type="region of interest" description="Disordered" evidence="1">
    <location>
        <begin position="203"/>
        <end position="222"/>
    </location>
</feature>
<feature type="region of interest" description="Disordered" evidence="1">
    <location>
        <begin position="344"/>
        <end position="366"/>
    </location>
</feature>
<name>A0ABP1RSY5_9HEXA</name>
<dbReference type="PANTHER" id="PTHR22896">
    <property type="entry name" value="CDK5 AND ABL1 ENZYME SUBSTRATE 1"/>
    <property type="match status" value="1"/>
</dbReference>
<feature type="compositionally biased region" description="Low complexity" evidence="1">
    <location>
        <begin position="103"/>
        <end position="118"/>
    </location>
</feature>
<dbReference type="SUPFAM" id="SSF47954">
    <property type="entry name" value="Cyclin-like"/>
    <property type="match status" value="1"/>
</dbReference>
<evidence type="ECO:0000313" key="3">
    <source>
        <dbReference type="Proteomes" id="UP001642540"/>
    </source>
</evidence>
<feature type="region of interest" description="Disordered" evidence="1">
    <location>
        <begin position="103"/>
        <end position="127"/>
    </location>
</feature>